<dbReference type="EMBL" id="MU003503">
    <property type="protein sequence ID" value="KAF2472211.1"/>
    <property type="molecule type" value="Genomic_DNA"/>
</dbReference>
<reference evidence="1" key="1">
    <citation type="journal article" date="2020" name="Stud. Mycol.">
        <title>101 Dothideomycetes genomes: a test case for predicting lifestyles and emergence of pathogens.</title>
        <authorList>
            <person name="Haridas S."/>
            <person name="Albert R."/>
            <person name="Binder M."/>
            <person name="Bloem J."/>
            <person name="Labutti K."/>
            <person name="Salamov A."/>
            <person name="Andreopoulos B."/>
            <person name="Baker S."/>
            <person name="Barry K."/>
            <person name="Bills G."/>
            <person name="Bluhm B."/>
            <person name="Cannon C."/>
            <person name="Castanera R."/>
            <person name="Culley D."/>
            <person name="Daum C."/>
            <person name="Ezra D."/>
            <person name="Gonzalez J."/>
            <person name="Henrissat B."/>
            <person name="Kuo A."/>
            <person name="Liang C."/>
            <person name="Lipzen A."/>
            <person name="Lutzoni F."/>
            <person name="Magnuson J."/>
            <person name="Mondo S."/>
            <person name="Nolan M."/>
            <person name="Ohm R."/>
            <person name="Pangilinan J."/>
            <person name="Park H.-J."/>
            <person name="Ramirez L."/>
            <person name="Alfaro M."/>
            <person name="Sun H."/>
            <person name="Tritt A."/>
            <person name="Yoshinaga Y."/>
            <person name="Zwiers L.-H."/>
            <person name="Turgeon B."/>
            <person name="Goodwin S."/>
            <person name="Spatafora J."/>
            <person name="Crous P."/>
            <person name="Grigoriev I."/>
        </authorList>
    </citation>
    <scope>NUCLEOTIDE SEQUENCE</scope>
    <source>
        <strain evidence="1">ATCC 200398</strain>
    </source>
</reference>
<organism evidence="1 2">
    <name type="scientific">Lindgomyces ingoldianus</name>
    <dbReference type="NCBI Taxonomy" id="673940"/>
    <lineage>
        <taxon>Eukaryota</taxon>
        <taxon>Fungi</taxon>
        <taxon>Dikarya</taxon>
        <taxon>Ascomycota</taxon>
        <taxon>Pezizomycotina</taxon>
        <taxon>Dothideomycetes</taxon>
        <taxon>Pleosporomycetidae</taxon>
        <taxon>Pleosporales</taxon>
        <taxon>Lindgomycetaceae</taxon>
        <taxon>Lindgomyces</taxon>
    </lineage>
</organism>
<dbReference type="Proteomes" id="UP000799755">
    <property type="component" value="Unassembled WGS sequence"/>
</dbReference>
<accession>A0ACB6QZ78</accession>
<sequence>MDLQTPSSTAAFNKLPIELNKQIVHYLDTDRDICSFRLICKNTNHAVDGDNLSFWRSRFRDAFAMKPGSSNNVLKKQYQRRKRYLRLGAGVDFYRGWTKQEQKVLRVLRDLIVESFQGPYGLDEYGRPFCLNQQQLVKFVKNSKTFLDIKRLRKRKNAEDDEKPYTSPALAAIQLMCAHFLFGQEQTHNIYCFEVSQKAVYDTAADRPLYGGYNNLEVNMEWFLHCLNFFKYHMVSKSMQSFHAIMDALDVTQKPSHWQAQLVDGCYPLSKHWKGTYAFLDAPELQELRNSSYDADEDDVFIDGNMEGDGKIQTLLLECVESGKFNWPTIFEKHLQSKPRMKCRRTRAQQRSMSPSDAEAVSIHFTGQGDDAEEHFFASGWLNPLPAQPRGIEIPGWQRITFMKYFIDDDHQYAEDNLWAYEGVVLPGGRMILGRWWLVPEVADSAQSNYSGPFIFWAVGPEPDLDLDSSDE</sequence>
<keyword evidence="2" id="KW-1185">Reference proteome</keyword>
<gene>
    <name evidence="1" type="ORF">BDR25DRAFT_367005</name>
</gene>
<name>A0ACB6QZ78_9PLEO</name>
<evidence type="ECO:0000313" key="1">
    <source>
        <dbReference type="EMBL" id="KAF2472211.1"/>
    </source>
</evidence>
<protein>
    <submittedName>
        <fullName evidence="1">Uncharacterized protein</fullName>
    </submittedName>
</protein>
<proteinExistence type="predicted"/>
<evidence type="ECO:0000313" key="2">
    <source>
        <dbReference type="Proteomes" id="UP000799755"/>
    </source>
</evidence>
<comment type="caution">
    <text evidence="1">The sequence shown here is derived from an EMBL/GenBank/DDBJ whole genome shotgun (WGS) entry which is preliminary data.</text>
</comment>